<feature type="compositionally biased region" description="Basic and acidic residues" evidence="1">
    <location>
        <begin position="71"/>
        <end position="80"/>
    </location>
</feature>
<feature type="region of interest" description="Disordered" evidence="1">
    <location>
        <begin position="182"/>
        <end position="223"/>
    </location>
</feature>
<keyword evidence="3" id="KW-1185">Reference proteome</keyword>
<dbReference type="PANTHER" id="PTHR33914">
    <property type="entry name" value="18S PRE-RIBOSOMAL ASSEMBLY PROTEIN GAR2-LIKE PROTEIN"/>
    <property type="match status" value="1"/>
</dbReference>
<dbReference type="STRING" id="180498.A0A067K5I9"/>
<organism evidence="2 3">
    <name type="scientific">Jatropha curcas</name>
    <name type="common">Barbados nut</name>
    <dbReference type="NCBI Taxonomy" id="180498"/>
    <lineage>
        <taxon>Eukaryota</taxon>
        <taxon>Viridiplantae</taxon>
        <taxon>Streptophyta</taxon>
        <taxon>Embryophyta</taxon>
        <taxon>Tracheophyta</taxon>
        <taxon>Spermatophyta</taxon>
        <taxon>Magnoliopsida</taxon>
        <taxon>eudicotyledons</taxon>
        <taxon>Gunneridae</taxon>
        <taxon>Pentapetalae</taxon>
        <taxon>rosids</taxon>
        <taxon>fabids</taxon>
        <taxon>Malpighiales</taxon>
        <taxon>Euphorbiaceae</taxon>
        <taxon>Crotonoideae</taxon>
        <taxon>Jatropheae</taxon>
        <taxon>Jatropha</taxon>
    </lineage>
</organism>
<feature type="compositionally biased region" description="Basic residues" evidence="1">
    <location>
        <begin position="61"/>
        <end position="70"/>
    </location>
</feature>
<evidence type="ECO:0008006" key="4">
    <source>
        <dbReference type="Google" id="ProtNLM"/>
    </source>
</evidence>
<sequence>MCTPWTVTKFIRRRLRDWTSCFLACRFPLDDDDDDDESETSKKIVLDMNSDMRGNKDKRMSSRQRNRCRNGKTDRKDKNRNANTTIISTVSMENMVKSESSSSWPHFQEEDYIVFCFKEDGAFEVIKDFNSEALDLFDSAHNRSSRPVNRKLNYGEIAETARKSSSNGKRLNVQGNDAFLRNGERISPLEEGEEEENSYLDIESPSTTESSGSNRSESSSGSFSFPVLQSELIGSPTKMPKSESLCIRKHKVSCARFQCCRF</sequence>
<dbReference type="EMBL" id="KK914632">
    <property type="protein sequence ID" value="KDP31387.1"/>
    <property type="molecule type" value="Genomic_DNA"/>
</dbReference>
<reference evidence="2 3" key="1">
    <citation type="journal article" date="2014" name="PLoS ONE">
        <title>Global Analysis of Gene Expression Profiles in Physic Nut (Jatropha curcas L.) Seedlings Exposed to Salt Stress.</title>
        <authorList>
            <person name="Zhang L."/>
            <person name="Zhang C."/>
            <person name="Wu P."/>
            <person name="Chen Y."/>
            <person name="Li M."/>
            <person name="Jiang H."/>
            <person name="Wu G."/>
        </authorList>
    </citation>
    <scope>NUCLEOTIDE SEQUENCE [LARGE SCALE GENOMIC DNA]</scope>
    <source>
        <strain evidence="3">cv. GZQX0401</strain>
        <tissue evidence="2">Young leaves</tissue>
    </source>
</reference>
<evidence type="ECO:0000313" key="3">
    <source>
        <dbReference type="Proteomes" id="UP000027138"/>
    </source>
</evidence>
<proteinExistence type="predicted"/>
<accession>A0A067K5I9</accession>
<feature type="region of interest" description="Disordered" evidence="1">
    <location>
        <begin position="49"/>
        <end position="82"/>
    </location>
</feature>
<protein>
    <recommendedName>
        <fullName evidence="4">Protein BREAKING OF ASYMMETRY IN THE STOMATAL LINEAGE</fullName>
    </recommendedName>
</protein>
<feature type="compositionally biased region" description="Low complexity" evidence="1">
    <location>
        <begin position="204"/>
        <end position="223"/>
    </location>
</feature>
<name>A0A067K5I9_JATCU</name>
<dbReference type="InterPro" id="IPR040378">
    <property type="entry name" value="BASL"/>
</dbReference>
<evidence type="ECO:0000313" key="2">
    <source>
        <dbReference type="EMBL" id="KDP31387.1"/>
    </source>
</evidence>
<dbReference type="AlphaFoldDB" id="A0A067K5I9"/>
<evidence type="ECO:0000256" key="1">
    <source>
        <dbReference type="SAM" id="MobiDB-lite"/>
    </source>
</evidence>
<dbReference type="GO" id="GO:0009786">
    <property type="term" value="P:regulation of asymmetric cell division"/>
    <property type="evidence" value="ECO:0007669"/>
    <property type="project" value="InterPro"/>
</dbReference>
<dbReference type="OrthoDB" id="1911716at2759"/>
<dbReference type="PANTHER" id="PTHR33914:SF3">
    <property type="entry name" value="PROTEIN BREAKING OF ASYMMETRY IN THE STOMATAL LINEAGE"/>
    <property type="match status" value="1"/>
</dbReference>
<dbReference type="Proteomes" id="UP000027138">
    <property type="component" value="Unassembled WGS sequence"/>
</dbReference>
<gene>
    <name evidence="2" type="ORF">JCGZ_11763</name>
</gene>